<dbReference type="Proteomes" id="UP000254107">
    <property type="component" value="Unassembled WGS sequence"/>
</dbReference>
<evidence type="ECO:0008006" key="5">
    <source>
        <dbReference type="Google" id="ProtNLM"/>
    </source>
</evidence>
<reference evidence="2 4" key="2">
    <citation type="submission" date="2018-06" db="EMBL/GenBank/DDBJ databases">
        <authorList>
            <consortium name="Pathogen Informatics"/>
            <person name="Doyle S."/>
        </authorList>
    </citation>
    <scope>NUCLEOTIDE SEQUENCE [LARGE SCALE GENOMIC DNA]</scope>
    <source>
        <strain evidence="2 4">NCTC7911</strain>
    </source>
</reference>
<dbReference type="OrthoDB" id="9808808at2"/>
<dbReference type="Proteomes" id="UP000092607">
    <property type="component" value="Unassembled WGS sequence"/>
</dbReference>
<evidence type="ECO:0000313" key="3">
    <source>
        <dbReference type="Proteomes" id="UP000092607"/>
    </source>
</evidence>
<evidence type="ECO:0000313" key="2">
    <source>
        <dbReference type="EMBL" id="STZ01075.1"/>
    </source>
</evidence>
<sequence>MDIKPIQTIEQAVQYIQSIPVQRQQGIFDYLYADMIDYQNRSKTNQEKRQFGLYQGKGSFKLSDDWEMSEEELLGL</sequence>
<dbReference type="AlphaFoldDB" id="A0A1B8PV26"/>
<proteinExistence type="predicted"/>
<dbReference type="EMBL" id="UGQC01000001">
    <property type="protein sequence ID" value="STZ01075.1"/>
    <property type="molecule type" value="Genomic_DNA"/>
</dbReference>
<protein>
    <recommendedName>
        <fullName evidence="5">DUF2281 domain-containing protein</fullName>
    </recommendedName>
</protein>
<dbReference type="EMBL" id="LZMS01000118">
    <property type="protein sequence ID" value="OBX59117.1"/>
    <property type="molecule type" value="Genomic_DNA"/>
</dbReference>
<dbReference type="RefSeq" id="WP_065255928.1">
    <property type="nucleotide sequence ID" value="NZ_JARDJM010000040.1"/>
</dbReference>
<dbReference type="GeneID" id="302270994"/>
<evidence type="ECO:0000313" key="1">
    <source>
        <dbReference type="EMBL" id="OBX59117.1"/>
    </source>
</evidence>
<organism evidence="1 3">
    <name type="scientific">Moraxella lacunata</name>
    <dbReference type="NCBI Taxonomy" id="477"/>
    <lineage>
        <taxon>Bacteria</taxon>
        <taxon>Pseudomonadati</taxon>
        <taxon>Pseudomonadota</taxon>
        <taxon>Gammaproteobacteria</taxon>
        <taxon>Moraxellales</taxon>
        <taxon>Moraxellaceae</taxon>
        <taxon>Moraxella</taxon>
    </lineage>
</organism>
<keyword evidence="4" id="KW-1185">Reference proteome</keyword>
<reference evidence="1 3" key="1">
    <citation type="submission" date="2016-06" db="EMBL/GenBank/DDBJ databases">
        <title>Draft genome of Moraxella lacunata CCUG 57757A.</title>
        <authorList>
            <person name="Salva-Serra F."/>
            <person name="Engstrom-Jakobsson H."/>
            <person name="Thorell K."/>
            <person name="Gonzales-Siles L."/>
            <person name="Karlsson R."/>
            <person name="Boulund F."/>
            <person name="Engstrand L."/>
            <person name="Kristiansson E."/>
            <person name="Moore E."/>
        </authorList>
    </citation>
    <scope>NUCLEOTIDE SEQUENCE [LARGE SCALE GENOMIC DNA]</scope>
    <source>
        <strain evidence="1 3">CCUG 57757A</strain>
    </source>
</reference>
<accession>A0A1B8PV26</accession>
<name>A0A1B8PV26_MORLA</name>
<evidence type="ECO:0000313" key="4">
    <source>
        <dbReference type="Proteomes" id="UP000254107"/>
    </source>
</evidence>
<gene>
    <name evidence="1" type="ORF">A9309_11950</name>
    <name evidence="2" type="ORF">NCTC7911_02491</name>
</gene>